<gene>
    <name evidence="1" type="ORF">ACFQQG_18750</name>
    <name evidence="2" type="ORF">ACFQQG_19215</name>
</gene>
<dbReference type="Gene3D" id="1.10.10.10">
    <property type="entry name" value="Winged helix-like DNA-binding domain superfamily/Winged helix DNA-binding domain"/>
    <property type="match status" value="1"/>
</dbReference>
<dbReference type="Proteomes" id="UP001596445">
    <property type="component" value="Unassembled WGS sequence"/>
</dbReference>
<comment type="caution">
    <text evidence="2">The sequence shown here is derived from an EMBL/GenBank/DDBJ whole genome shotgun (WGS) entry which is preliminary data.</text>
</comment>
<reference evidence="2" key="1">
    <citation type="journal article" date="2014" name="Int. J. Syst. Evol. Microbiol.">
        <title>Complete genome sequence of Corynebacterium casei LMG S-19264T (=DSM 44701T), isolated from a smear-ripened cheese.</title>
        <authorList>
            <consortium name="US DOE Joint Genome Institute (JGI-PGF)"/>
            <person name="Walter F."/>
            <person name="Albersmeier A."/>
            <person name="Kalinowski J."/>
            <person name="Ruckert C."/>
        </authorList>
    </citation>
    <scope>NUCLEOTIDE SEQUENCE [LARGE SCALE GENOMIC DNA]</scope>
    <source>
        <strain evidence="2">CGMCC 1.12553</strain>
    </source>
</reference>
<evidence type="ECO:0000313" key="1">
    <source>
        <dbReference type="EMBL" id="MFC7059867.1"/>
    </source>
</evidence>
<dbReference type="AlphaFoldDB" id="A0ABD5W3A8"/>
<evidence type="ECO:0000313" key="2">
    <source>
        <dbReference type="EMBL" id="MFC7059946.1"/>
    </source>
</evidence>
<dbReference type="EMBL" id="JBHSZI010000004">
    <property type="protein sequence ID" value="MFC7059867.1"/>
    <property type="molecule type" value="Genomic_DNA"/>
</dbReference>
<protein>
    <submittedName>
        <fullName evidence="2">Uncharacterized protein</fullName>
    </submittedName>
</protein>
<dbReference type="InterPro" id="IPR036388">
    <property type="entry name" value="WH-like_DNA-bd_sf"/>
</dbReference>
<accession>A0ABD5W3A8</accession>
<sequence length="155" mass="17933">MGDNDRDTHQIDEAVADLLQKKGTLEMVVEIGEHGSQRHTDLREELLLSSSTIQQRLKDGKKQGLWEQLLEERGDIAAKVYRLTPLGNVIYDIAVDLELNQLYRSKRGIIRAIDNRERRVIVDSSPSDVEWLSEIKMEEHNLHSVQKFLQQFVDK</sequence>
<reference evidence="3" key="2">
    <citation type="journal article" date="2019" name="Int. J. Syst. Evol. Microbiol.">
        <title>The Global Catalogue of Microorganisms (GCM) 10K type strain sequencing project: providing services to taxonomists for standard genome sequencing and annotation.</title>
        <authorList>
            <consortium name="The Broad Institute Genomics Platform"/>
            <consortium name="The Broad Institute Genome Sequencing Center for Infectious Disease"/>
            <person name="Wu L."/>
            <person name="Ma J."/>
        </authorList>
    </citation>
    <scope>NUCLEOTIDE SEQUENCE [LARGE SCALE GENOMIC DNA]</scope>
    <source>
        <strain evidence="3">JCM 30072</strain>
    </source>
</reference>
<name>A0ABD5W3A8_9EURY</name>
<dbReference type="InterPro" id="IPR036390">
    <property type="entry name" value="WH_DNA-bd_sf"/>
</dbReference>
<proteinExistence type="predicted"/>
<dbReference type="GeneID" id="76632279"/>
<organism evidence="2 3">
    <name type="scientific">Halovenus salina</name>
    <dbReference type="NCBI Taxonomy" id="1510225"/>
    <lineage>
        <taxon>Archaea</taxon>
        <taxon>Methanobacteriati</taxon>
        <taxon>Methanobacteriota</taxon>
        <taxon>Stenosarchaea group</taxon>
        <taxon>Halobacteria</taxon>
        <taxon>Halobacteriales</taxon>
        <taxon>Haloarculaceae</taxon>
        <taxon>Halovenus</taxon>
    </lineage>
</organism>
<dbReference type="EMBL" id="JBHSZI010000004">
    <property type="protein sequence ID" value="MFC7059946.1"/>
    <property type="molecule type" value="Genomic_DNA"/>
</dbReference>
<reference evidence="2" key="3">
    <citation type="submission" date="2024-09" db="EMBL/GenBank/DDBJ databases">
        <authorList>
            <person name="Sun Q."/>
        </authorList>
    </citation>
    <scope>NUCLEOTIDE SEQUENCE</scope>
    <source>
        <strain evidence="2">CGMCC 1.12553</strain>
    </source>
</reference>
<keyword evidence="3" id="KW-1185">Reference proteome</keyword>
<dbReference type="SUPFAM" id="SSF46785">
    <property type="entry name" value="Winged helix' DNA-binding domain"/>
    <property type="match status" value="1"/>
</dbReference>
<dbReference type="RefSeq" id="WP_267164372.1">
    <property type="nucleotide sequence ID" value="NZ_CP112974.1"/>
</dbReference>
<evidence type="ECO:0000313" key="3">
    <source>
        <dbReference type="Proteomes" id="UP001596445"/>
    </source>
</evidence>